<dbReference type="SMART" id="SM00642">
    <property type="entry name" value="Aamy"/>
    <property type="match status" value="1"/>
</dbReference>
<dbReference type="PANTHER" id="PTHR10357:SF179">
    <property type="entry name" value="NEUTRAL AND BASIC AMINO ACID TRANSPORT PROTEIN RBAT"/>
    <property type="match status" value="1"/>
</dbReference>
<reference evidence="3 4" key="1">
    <citation type="journal article" date="2019" name="ACS Chem. Biol.">
        <title>Identification and Mobilization of a Cryptic Antibiotic Biosynthesis Gene Locus from a Human-Pathogenic Nocardia Isolate.</title>
        <authorList>
            <person name="Herisse M."/>
            <person name="Ishida K."/>
            <person name="Porter J.L."/>
            <person name="Howden B."/>
            <person name="Hertweck C."/>
            <person name="Stinear T.P."/>
            <person name="Pidot S.J."/>
        </authorList>
    </citation>
    <scope>NUCLEOTIDE SEQUENCE [LARGE SCALE GENOMIC DNA]</scope>
    <source>
        <strain evidence="3 4">AUSMDU00012717</strain>
    </source>
</reference>
<name>A0A6G9YPE2_9NOCA</name>
<dbReference type="GO" id="GO:0016853">
    <property type="term" value="F:isomerase activity"/>
    <property type="evidence" value="ECO:0007669"/>
    <property type="project" value="UniProtKB-KW"/>
</dbReference>
<evidence type="ECO:0000256" key="1">
    <source>
        <dbReference type="ARBA" id="ARBA00008061"/>
    </source>
</evidence>
<evidence type="ECO:0000313" key="3">
    <source>
        <dbReference type="EMBL" id="QIS15165.1"/>
    </source>
</evidence>
<dbReference type="InterPro" id="IPR017853">
    <property type="entry name" value="GH"/>
</dbReference>
<comment type="similarity">
    <text evidence="1">Belongs to the glycosyl hydrolase 13 family.</text>
</comment>
<dbReference type="RefSeq" id="WP_167477460.1">
    <property type="nucleotide sequence ID" value="NZ_CP046172.1"/>
</dbReference>
<proteinExistence type="inferred from homology"/>
<evidence type="ECO:0000313" key="4">
    <source>
        <dbReference type="Proteomes" id="UP000503540"/>
    </source>
</evidence>
<dbReference type="PANTHER" id="PTHR10357">
    <property type="entry name" value="ALPHA-AMYLASE FAMILY MEMBER"/>
    <property type="match status" value="1"/>
</dbReference>
<dbReference type="AlphaFoldDB" id="A0A6G9YPE2"/>
<gene>
    <name evidence="3" type="ORF">F5544_36685</name>
</gene>
<dbReference type="EMBL" id="CP046172">
    <property type="protein sequence ID" value="QIS15165.1"/>
    <property type="molecule type" value="Genomic_DNA"/>
</dbReference>
<accession>A0A6G9YPE2</accession>
<dbReference type="Proteomes" id="UP000503540">
    <property type="component" value="Chromosome"/>
</dbReference>
<dbReference type="InterPro" id="IPR006047">
    <property type="entry name" value="GH13_cat_dom"/>
</dbReference>
<dbReference type="Gene3D" id="3.90.400.10">
    <property type="entry name" value="Oligo-1,6-glucosidase, Domain 2"/>
    <property type="match status" value="1"/>
</dbReference>
<dbReference type="SUPFAM" id="SSF51445">
    <property type="entry name" value="(Trans)glycosidases"/>
    <property type="match status" value="1"/>
</dbReference>
<keyword evidence="4" id="KW-1185">Reference proteome</keyword>
<dbReference type="Gene3D" id="3.20.20.80">
    <property type="entry name" value="Glycosidases"/>
    <property type="match status" value="2"/>
</dbReference>
<dbReference type="GO" id="GO:0004556">
    <property type="term" value="F:alpha-amylase activity"/>
    <property type="evidence" value="ECO:0007669"/>
    <property type="project" value="TreeGrafter"/>
</dbReference>
<dbReference type="Pfam" id="PF00128">
    <property type="entry name" value="Alpha-amylase"/>
    <property type="match status" value="1"/>
</dbReference>
<dbReference type="KEGG" id="nah:F5544_36685"/>
<evidence type="ECO:0000259" key="2">
    <source>
        <dbReference type="SMART" id="SM00642"/>
    </source>
</evidence>
<organism evidence="3 4">
    <name type="scientific">Nocardia arthritidis</name>
    <dbReference type="NCBI Taxonomy" id="228602"/>
    <lineage>
        <taxon>Bacteria</taxon>
        <taxon>Bacillati</taxon>
        <taxon>Actinomycetota</taxon>
        <taxon>Actinomycetes</taxon>
        <taxon>Mycobacteriales</taxon>
        <taxon>Nocardiaceae</taxon>
        <taxon>Nocardia</taxon>
    </lineage>
</organism>
<sequence>MIENSGPGLRWWRHATIYQIYVRSFADGDGDGIGDLSGIRTRLPYLAALGVDAVWLTPFYVSPMADGGYDVADHRAVDPLFGGLDDLSALIADAHLLGLRVLIDLVPNHTSAQHIWFVEALAAGPGSLARERYVFRDGRGELPPNDWESCFGGPAWTRVPDGQWYLHLFDSGQPDLNWDNADVLTEFDEILRFWLDRGVDGFRIDVAHAMVKAAGLPDVGHGGQWRLMGVAELPYLDQDGVHEIHRRWRKILDSYPGERIATAELFAPNAARSANYLRPDELHQAFNFHYLHTEWDAAEFRSVIDASIDAVSGAGATSTWVLSNHDVVRHVTRYGGGELGTRRARAAALLTLALPGSAYLYQGEELGLAEVTDLPEEVLADPIWERSGRTERGRDGCRVPIPWSGAEPPFGFGPQGAAPWLPQPDHWVACTAEAQSGTPGSMLELYRSALALRRELLSHSDFTWRPGPDGVLAFDRGPSFRCTVNFTDEPVTVPVPGELLLSSAEELEIHGGTAELAANSAAWWAVG</sequence>
<feature type="domain" description="Glycosyl hydrolase family 13 catalytic" evidence="2">
    <location>
        <begin position="19"/>
        <end position="398"/>
    </location>
</feature>
<protein>
    <submittedName>
        <fullName evidence="3">DUF3459 domain-containing protein</fullName>
    </submittedName>
</protein>
<dbReference type="GO" id="GO:0009313">
    <property type="term" value="P:oligosaccharide catabolic process"/>
    <property type="evidence" value="ECO:0007669"/>
    <property type="project" value="TreeGrafter"/>
</dbReference>
<dbReference type="CDD" id="cd11332">
    <property type="entry name" value="AmyAc_OligoGlu_TS"/>
    <property type="match status" value="1"/>
</dbReference>
<dbReference type="InterPro" id="IPR045857">
    <property type="entry name" value="O16G_dom_2"/>
</dbReference>